<dbReference type="Proteomes" id="UP001227230">
    <property type="component" value="Chromosome 10"/>
</dbReference>
<dbReference type="PANTHER" id="PTHR33971">
    <property type="entry name" value="OS06G0232000 PROTEIN"/>
    <property type="match status" value="1"/>
</dbReference>
<gene>
    <name evidence="2" type="ORF">VitviT2T_014910</name>
</gene>
<protein>
    <submittedName>
        <fullName evidence="2">Uncharacterized protein</fullName>
    </submittedName>
</protein>
<evidence type="ECO:0000256" key="1">
    <source>
        <dbReference type="SAM" id="MobiDB-lite"/>
    </source>
</evidence>
<dbReference type="InterPro" id="IPR038943">
    <property type="entry name" value="PLDrp1-like"/>
</dbReference>
<keyword evidence="3" id="KW-1185">Reference proteome</keyword>
<evidence type="ECO:0000313" key="2">
    <source>
        <dbReference type="EMBL" id="WJZ96201.1"/>
    </source>
</evidence>
<accession>A0ABY9CLU4</accession>
<evidence type="ECO:0000313" key="3">
    <source>
        <dbReference type="Proteomes" id="UP001227230"/>
    </source>
</evidence>
<feature type="region of interest" description="Disordered" evidence="1">
    <location>
        <begin position="111"/>
        <end position="224"/>
    </location>
</feature>
<organism evidence="2 3">
    <name type="scientific">Vitis vinifera</name>
    <name type="common">Grape</name>
    <dbReference type="NCBI Taxonomy" id="29760"/>
    <lineage>
        <taxon>Eukaryota</taxon>
        <taxon>Viridiplantae</taxon>
        <taxon>Streptophyta</taxon>
        <taxon>Embryophyta</taxon>
        <taxon>Tracheophyta</taxon>
        <taxon>Spermatophyta</taxon>
        <taxon>Magnoliopsida</taxon>
        <taxon>eudicotyledons</taxon>
        <taxon>Gunneridae</taxon>
        <taxon>Pentapetalae</taxon>
        <taxon>rosids</taxon>
        <taxon>Vitales</taxon>
        <taxon>Vitaceae</taxon>
        <taxon>Viteae</taxon>
        <taxon>Vitis</taxon>
    </lineage>
</organism>
<reference evidence="2 3" key="1">
    <citation type="journal article" date="2023" name="Hortic Res">
        <title>The complete reference genome for grapevine (Vitis vinifera L.) genetics and breeding.</title>
        <authorList>
            <person name="Shi X."/>
            <person name="Cao S."/>
            <person name="Wang X."/>
            <person name="Huang S."/>
            <person name="Wang Y."/>
            <person name="Liu Z."/>
            <person name="Liu W."/>
            <person name="Leng X."/>
            <person name="Peng Y."/>
            <person name="Wang N."/>
            <person name="Wang Y."/>
            <person name="Ma Z."/>
            <person name="Xu X."/>
            <person name="Zhang F."/>
            <person name="Xue H."/>
            <person name="Zhong H."/>
            <person name="Wang Y."/>
            <person name="Zhang K."/>
            <person name="Velt A."/>
            <person name="Avia K."/>
            <person name="Holtgrawe D."/>
            <person name="Grimplet J."/>
            <person name="Matus J.T."/>
            <person name="Ware D."/>
            <person name="Wu X."/>
            <person name="Wang H."/>
            <person name="Liu C."/>
            <person name="Fang Y."/>
            <person name="Rustenholz C."/>
            <person name="Cheng Z."/>
            <person name="Xiao H."/>
            <person name="Zhou Y."/>
        </authorList>
    </citation>
    <scope>NUCLEOTIDE SEQUENCE [LARGE SCALE GENOMIC DNA]</scope>
    <source>
        <strain evidence="3">cv. Pinot noir / PN40024</strain>
        <tissue evidence="2">Leaf</tissue>
    </source>
</reference>
<dbReference type="EMBL" id="CP126657">
    <property type="protein sequence ID" value="WJZ96201.1"/>
    <property type="molecule type" value="Genomic_DNA"/>
</dbReference>
<proteinExistence type="predicted"/>
<feature type="compositionally biased region" description="Basic and acidic residues" evidence="1">
    <location>
        <begin position="162"/>
        <end position="171"/>
    </location>
</feature>
<name>A0ABY9CLU4_VITVI</name>
<sequence length="360" mass="40558">MMAYFGSNYYEAEPGIYLPTPNGGGYDFAPSHHALAPYSGYEFNEPSFFQYGPNPFVGAYDPAPNRSTISYSVSTVSQSELVVYDPTPYGGGYDPFHTQFTVSYNKSGFNEPDFEEYDPTPYGGGYDIAQTYGKPLPPSDEICYPRDAPQAIAPSLDPLPSGKKEEDHESASEPQKGSQPSKASEEEQEQQSHGGTEDVLNRGYENGHGSNLGEPLGSSQSGEIEGNYYDDYYPWTGYEYDYGNGRSDKHENEKQVPQDPWGYSPEAMDFCESIFGHWPCLYKQKRHGHQGTTNEERNSNQWKGTEDFIFGSSYPYTHQSDEGGSHGDAIYGYERHYQEQPHYPQVENEENSWLKKFSIF</sequence>
<dbReference type="PANTHER" id="PTHR33971:SF3">
    <property type="entry name" value="UBIQUITIN CARBOXYL-TERMINAL HYDROLASE 36"/>
    <property type="match status" value="1"/>
</dbReference>